<accession>A0AA39XZD7</accession>
<organism evidence="2 3">
    <name type="scientific">Cercophora newfieldiana</name>
    <dbReference type="NCBI Taxonomy" id="92897"/>
    <lineage>
        <taxon>Eukaryota</taxon>
        <taxon>Fungi</taxon>
        <taxon>Dikarya</taxon>
        <taxon>Ascomycota</taxon>
        <taxon>Pezizomycotina</taxon>
        <taxon>Sordariomycetes</taxon>
        <taxon>Sordariomycetidae</taxon>
        <taxon>Sordariales</taxon>
        <taxon>Lasiosphaeriaceae</taxon>
        <taxon>Cercophora</taxon>
    </lineage>
</organism>
<evidence type="ECO:0000256" key="1">
    <source>
        <dbReference type="SAM" id="MobiDB-lite"/>
    </source>
</evidence>
<feature type="compositionally biased region" description="Low complexity" evidence="1">
    <location>
        <begin position="96"/>
        <end position="108"/>
    </location>
</feature>
<comment type="caution">
    <text evidence="2">The sequence shown here is derived from an EMBL/GenBank/DDBJ whole genome shotgun (WGS) entry which is preliminary data.</text>
</comment>
<feature type="compositionally biased region" description="Low complexity" evidence="1">
    <location>
        <begin position="45"/>
        <end position="60"/>
    </location>
</feature>
<dbReference type="AlphaFoldDB" id="A0AA39XZD7"/>
<dbReference type="Proteomes" id="UP001174936">
    <property type="component" value="Unassembled WGS sequence"/>
</dbReference>
<feature type="region of interest" description="Disordered" evidence="1">
    <location>
        <begin position="1"/>
        <end position="117"/>
    </location>
</feature>
<name>A0AA39XZD7_9PEZI</name>
<feature type="region of interest" description="Disordered" evidence="1">
    <location>
        <begin position="253"/>
        <end position="289"/>
    </location>
</feature>
<evidence type="ECO:0000313" key="2">
    <source>
        <dbReference type="EMBL" id="KAK0643109.1"/>
    </source>
</evidence>
<evidence type="ECO:0000313" key="3">
    <source>
        <dbReference type="Proteomes" id="UP001174936"/>
    </source>
</evidence>
<protein>
    <submittedName>
        <fullName evidence="2">Uncharacterized protein</fullName>
    </submittedName>
</protein>
<feature type="compositionally biased region" description="Basic and acidic residues" evidence="1">
    <location>
        <begin position="259"/>
        <end position="289"/>
    </location>
</feature>
<dbReference type="EMBL" id="JAULSV010000005">
    <property type="protein sequence ID" value="KAK0643109.1"/>
    <property type="molecule type" value="Genomic_DNA"/>
</dbReference>
<reference evidence="2" key="1">
    <citation type="submission" date="2023-06" db="EMBL/GenBank/DDBJ databases">
        <title>Genome-scale phylogeny and comparative genomics of the fungal order Sordariales.</title>
        <authorList>
            <consortium name="Lawrence Berkeley National Laboratory"/>
            <person name="Hensen N."/>
            <person name="Bonometti L."/>
            <person name="Westerberg I."/>
            <person name="Brannstrom I.O."/>
            <person name="Guillou S."/>
            <person name="Cros-Aarteil S."/>
            <person name="Calhoun S."/>
            <person name="Haridas S."/>
            <person name="Kuo A."/>
            <person name="Mondo S."/>
            <person name="Pangilinan J."/>
            <person name="Riley R."/>
            <person name="Labutti K."/>
            <person name="Andreopoulos B."/>
            <person name="Lipzen A."/>
            <person name="Chen C."/>
            <person name="Yanf M."/>
            <person name="Daum C."/>
            <person name="Ng V."/>
            <person name="Clum A."/>
            <person name="Steindorff A."/>
            <person name="Ohm R."/>
            <person name="Martin F."/>
            <person name="Silar P."/>
            <person name="Natvig D."/>
            <person name="Lalanne C."/>
            <person name="Gautier V."/>
            <person name="Ament-Velasquez S.L."/>
            <person name="Kruys A."/>
            <person name="Hutchinson M.I."/>
            <person name="Powell A.J."/>
            <person name="Barry K."/>
            <person name="Miller A.N."/>
            <person name="Grigoriev I.V."/>
            <person name="Debuchy R."/>
            <person name="Gladieux P."/>
            <person name="Thoren M.H."/>
            <person name="Johannesson H."/>
        </authorList>
    </citation>
    <scope>NUCLEOTIDE SEQUENCE</scope>
    <source>
        <strain evidence="2">SMH2532-1</strain>
    </source>
</reference>
<sequence length="289" mass="32187">MESPHHNLLAPEQEQDPSIPSKGRILDRKIPSRGPANTFSSNLARRPSPSPRKTTTSSGKSVREMANLFEKGQDGSPPSRPRNLQILVKKRDERAASAATTSVRSVSSKWSDATDGTKSVVPSIVLPMETERKPVFDSCSRRIFSPALPSPALTSRSIASLMGNEYQAEENSLTLLNYKAYFNNRPLGRCLDDFEEAEAAKERAEAVAKKETSQKKKETSHNLTRSVTLQNIMAASTPVERLDKLMEALQELDLEADHDDDKPLDKEMLKPTNAKQEERRRDAEEVNAF</sequence>
<gene>
    <name evidence="2" type="ORF">B0T16DRAFT_459292</name>
</gene>
<proteinExistence type="predicted"/>
<keyword evidence="3" id="KW-1185">Reference proteome</keyword>